<gene>
    <name evidence="1" type="ORF">KPZU09_18200</name>
</gene>
<comment type="caution">
    <text evidence="1">The sequence shown here is derived from an EMBL/GenBank/DDBJ whole genome shotgun (WGS) entry which is preliminary data.</text>
</comment>
<dbReference type="Proteomes" id="UP000655094">
    <property type="component" value="Unassembled WGS sequence"/>
</dbReference>
<dbReference type="AntiFam" id="ANF00149">
    <property type="entry name" value="Shadow ORF (opposite cshA)"/>
</dbReference>
<accession>A0A919HTT4</accession>
<protein>
    <submittedName>
        <fullName evidence="1">Uncharacterized protein</fullName>
    </submittedName>
</protein>
<dbReference type="AlphaFoldDB" id="A0A919HTT4"/>
<name>A0A919HTT4_KLEPN</name>
<reference evidence="1" key="1">
    <citation type="submission" date="2020-10" db="EMBL/GenBank/DDBJ databases">
        <title>Genome Sequence of ESBL Producing Zambian Clinical Strains.</title>
        <authorList>
            <person name="Shawa M."/>
            <person name="Furuta Y."/>
            <person name="Simbotwe M."/>
            <person name="Mulenga E."/>
            <person name="Mubanga M."/>
            <person name="Mulenga G."/>
            <person name="Kaile C."/>
            <person name="Zorigt T."/>
            <person name="Hang'ombe B."/>
            <person name="Higashi H."/>
        </authorList>
    </citation>
    <scope>NUCLEOTIDE SEQUENCE</scope>
    <source>
        <strain evidence="1">Zam_UTH_09</strain>
    </source>
</reference>
<organism evidence="1 2">
    <name type="scientific">Klebsiella pneumoniae</name>
    <dbReference type="NCBI Taxonomy" id="573"/>
    <lineage>
        <taxon>Bacteria</taxon>
        <taxon>Pseudomonadati</taxon>
        <taxon>Pseudomonadota</taxon>
        <taxon>Gammaproteobacteria</taxon>
        <taxon>Enterobacterales</taxon>
        <taxon>Enterobacteriaceae</taxon>
        <taxon>Klebsiella/Raoultella group</taxon>
        <taxon>Klebsiella</taxon>
        <taxon>Klebsiella pneumoniae complex</taxon>
    </lineage>
</organism>
<evidence type="ECO:0000313" key="2">
    <source>
        <dbReference type="Proteomes" id="UP000655094"/>
    </source>
</evidence>
<evidence type="ECO:0000313" key="1">
    <source>
        <dbReference type="EMBL" id="GHK52084.1"/>
    </source>
</evidence>
<proteinExistence type="predicted"/>
<dbReference type="EMBL" id="BNFF01000001">
    <property type="protein sequence ID" value="GHK52084.1"/>
    <property type="molecule type" value="Genomic_DNA"/>
</dbReference>
<sequence length="77" mass="8596">MFGRQRAAAQLAGDLIGQLAGRAQHQRLGLEARRIDMLQQTQPKCGRFSAAGFCLHAHIFPREDRRQGGGLNRVIDR</sequence>